<evidence type="ECO:0000256" key="1">
    <source>
        <dbReference type="SAM" id="Phobius"/>
    </source>
</evidence>
<dbReference type="EMBL" id="AUPL01007472">
    <property type="protein sequence ID" value="ESL05055.1"/>
    <property type="molecule type" value="Genomic_DNA"/>
</dbReference>
<evidence type="ECO:0000313" key="3">
    <source>
        <dbReference type="Proteomes" id="UP000031737"/>
    </source>
</evidence>
<keyword evidence="1" id="KW-0812">Transmembrane</keyword>
<sequence>MSSDGHRKLQTYKRIKKEKEKKSFSYFQSFSSFFFFLFLFLYCFTAFYLTCLRCSKPTPPTSLPMFYVHPVMPLFLRGGALRSPGFCLFSLNCRRPALFFFSFVFFLFFCVCVGGL</sequence>
<name>A0A061IT22_TRYRA</name>
<keyword evidence="1" id="KW-0472">Membrane</keyword>
<feature type="transmembrane region" description="Helical" evidence="1">
    <location>
        <begin position="97"/>
        <end position="115"/>
    </location>
</feature>
<feature type="transmembrane region" description="Helical" evidence="1">
    <location>
        <begin position="24"/>
        <end position="49"/>
    </location>
</feature>
<proteinExistence type="predicted"/>
<evidence type="ECO:0000313" key="2">
    <source>
        <dbReference type="EMBL" id="ESL05055.1"/>
    </source>
</evidence>
<dbReference type="AlphaFoldDB" id="A0A061IT22"/>
<comment type="caution">
    <text evidence="2">The sequence shown here is derived from an EMBL/GenBank/DDBJ whole genome shotgun (WGS) entry which is preliminary data.</text>
</comment>
<reference evidence="2 3" key="1">
    <citation type="submission" date="2013-07" db="EMBL/GenBank/DDBJ databases">
        <authorList>
            <person name="Stoco P.H."/>
            <person name="Wagner G."/>
            <person name="Gerber A."/>
            <person name="Zaha A."/>
            <person name="Thompson C."/>
            <person name="Bartholomeu D.C."/>
            <person name="Luckemeyer D.D."/>
            <person name="Bahia D."/>
            <person name="Loreto E."/>
            <person name="Prestes E.B."/>
            <person name="Lima F.M."/>
            <person name="Rodrigues-Luiz G."/>
            <person name="Vallejo G.A."/>
            <person name="Filho J.F."/>
            <person name="Monteiro K.M."/>
            <person name="Tyler K.M."/>
            <person name="de Almeida L.G."/>
            <person name="Ortiz M.F."/>
            <person name="Siervo M.A."/>
            <person name="de Moraes M.H."/>
            <person name="Cunha O.L."/>
            <person name="Mendonca-Neto R."/>
            <person name="Silva R."/>
            <person name="Teixeira S.M."/>
            <person name="Murta S.M."/>
            <person name="Sincero T.C."/>
            <person name="Mendes T.A."/>
            <person name="Urmenyi T.P."/>
            <person name="Silva V.G."/>
            <person name="da Rocha W.D."/>
            <person name="Andersson B."/>
            <person name="Romanha A.J."/>
            <person name="Steindel M."/>
            <person name="de Vasconcelos A.T."/>
            <person name="Grisard E.C."/>
        </authorList>
    </citation>
    <scope>NUCLEOTIDE SEQUENCE [LARGE SCALE GENOMIC DNA]</scope>
    <source>
        <strain evidence="2 3">SC58</strain>
    </source>
</reference>
<organism evidence="2 3">
    <name type="scientific">Trypanosoma rangeli SC58</name>
    <dbReference type="NCBI Taxonomy" id="429131"/>
    <lineage>
        <taxon>Eukaryota</taxon>
        <taxon>Discoba</taxon>
        <taxon>Euglenozoa</taxon>
        <taxon>Kinetoplastea</taxon>
        <taxon>Metakinetoplastina</taxon>
        <taxon>Trypanosomatida</taxon>
        <taxon>Trypanosomatidae</taxon>
        <taxon>Trypanosoma</taxon>
        <taxon>Herpetosoma</taxon>
    </lineage>
</organism>
<dbReference type="Proteomes" id="UP000031737">
    <property type="component" value="Unassembled WGS sequence"/>
</dbReference>
<keyword evidence="1" id="KW-1133">Transmembrane helix</keyword>
<gene>
    <name evidence="2" type="ORF">TRSC58_07343</name>
</gene>
<keyword evidence="3" id="KW-1185">Reference proteome</keyword>
<dbReference type="VEuPathDB" id="TriTrypDB:TRSC58_07343"/>
<protein>
    <submittedName>
        <fullName evidence="2">Uncharacterized protein</fullName>
    </submittedName>
</protein>
<accession>A0A061IT22</accession>